<keyword evidence="7 8" id="KW-0472">Membrane</keyword>
<comment type="function">
    <text evidence="8">Mediates influx of magnesium ions.</text>
</comment>
<dbReference type="HOGENOM" id="CLU_007127_0_0_12"/>
<protein>
    <recommendedName>
        <fullName evidence="8">Magnesium transport protein CorA</fullName>
    </recommendedName>
</protein>
<dbReference type="GO" id="GO:0005886">
    <property type="term" value="C:plasma membrane"/>
    <property type="evidence" value="ECO:0007669"/>
    <property type="project" value="UniProtKB-SubCell"/>
</dbReference>
<dbReference type="InterPro" id="IPR002523">
    <property type="entry name" value="MgTranspt_CorA/ZnTranspt_ZntB"/>
</dbReference>
<keyword evidence="9" id="KW-0175">Coiled coil</keyword>
<evidence type="ECO:0000256" key="6">
    <source>
        <dbReference type="ARBA" id="ARBA00022989"/>
    </source>
</evidence>
<comment type="subcellular location">
    <subcellularLocation>
        <location evidence="1">Cell membrane</location>
        <topology evidence="1">Multi-pass membrane protein</topology>
    </subcellularLocation>
    <subcellularLocation>
        <location evidence="8">Membrane</location>
        <topology evidence="8">Multi-pass membrane protein</topology>
    </subcellularLocation>
</comment>
<reference evidence="11" key="1">
    <citation type="journal article" date="2013" name="Stand. Genomic Sci.">
        <title>Genome sequence of the thermophilic fresh-water bacterium Spirochaeta caldaria type strain (H1(T)), reclassification of Spirochaeta caldaria, Spirochaeta stenostrepta, and Spirochaeta zuelzerae in the genus Treponema as Treponema caldaria comb. nov., Treponema stenostrepta comb. nov., and Treponema zuelzerae comb. nov., and emendation of the genus Treponema.</title>
        <authorList>
            <person name="Abt B."/>
            <person name="Goker M."/>
            <person name="Scheuner C."/>
            <person name="Han C."/>
            <person name="Lu M."/>
            <person name="Misra M."/>
            <person name="Lapidus A."/>
            <person name="Nolan M."/>
            <person name="Lucas S."/>
            <person name="Hammon N."/>
            <person name="Deshpande S."/>
            <person name="Cheng J.F."/>
            <person name="Tapia R."/>
            <person name="Goodwin L.A."/>
            <person name="Pitluck S."/>
            <person name="Liolios K."/>
            <person name="Pagani I."/>
            <person name="Ivanova N."/>
            <person name="Mavromatis K."/>
            <person name="Mikhailova N."/>
            <person name="Huntemann M."/>
            <person name="Pati A."/>
            <person name="Chen A."/>
            <person name="Palaniappan K."/>
            <person name="Land M."/>
            <person name="Hauser L."/>
            <person name="Jeffries C.D."/>
            <person name="Rohde M."/>
            <person name="Spring S."/>
            <person name="Gronow S."/>
            <person name="Detter J.C."/>
            <person name="Bristow J."/>
            <person name="Eisen J.A."/>
            <person name="Markowitz V."/>
            <person name="Hugenholtz P."/>
            <person name="Kyrpides N.C."/>
            <person name="Woyke T."/>
            <person name="Klenk H.P."/>
        </authorList>
    </citation>
    <scope>NUCLEOTIDE SEQUENCE</scope>
    <source>
        <strain evidence="11">ATCC 51460 / DSM 7334 / H1</strain>
    </source>
</reference>
<keyword evidence="6 8" id="KW-1133">Transmembrane helix</keyword>
<evidence type="ECO:0000256" key="7">
    <source>
        <dbReference type="ARBA" id="ARBA00023136"/>
    </source>
</evidence>
<dbReference type="PANTHER" id="PTHR46494:SF1">
    <property type="entry name" value="CORA FAMILY METAL ION TRANSPORTER (EUROFUNG)"/>
    <property type="match status" value="1"/>
</dbReference>
<dbReference type="InterPro" id="IPR045863">
    <property type="entry name" value="CorA_TM1_TM2"/>
</dbReference>
<organism evidence="10 11">
    <name type="scientific">Gracilinema caldarium (strain ATCC 51460 / DSM 7334 / H1)</name>
    <name type="common">Treponema caldarium</name>
    <dbReference type="NCBI Taxonomy" id="744872"/>
    <lineage>
        <taxon>Bacteria</taxon>
        <taxon>Pseudomonadati</taxon>
        <taxon>Spirochaetota</taxon>
        <taxon>Spirochaetia</taxon>
        <taxon>Spirochaetales</taxon>
        <taxon>Breznakiellaceae</taxon>
        <taxon>Gracilinema</taxon>
    </lineage>
</organism>
<feature type="transmembrane region" description="Helical" evidence="8">
    <location>
        <begin position="291"/>
        <end position="311"/>
    </location>
</feature>
<keyword evidence="11" id="KW-1185">Reference proteome</keyword>
<dbReference type="SUPFAM" id="SSF144083">
    <property type="entry name" value="Magnesium transport protein CorA, transmembrane region"/>
    <property type="match status" value="1"/>
</dbReference>
<evidence type="ECO:0000256" key="8">
    <source>
        <dbReference type="RuleBase" id="RU362010"/>
    </source>
</evidence>
<dbReference type="PANTHER" id="PTHR46494">
    <property type="entry name" value="CORA FAMILY METAL ION TRANSPORTER (EUROFUNG)"/>
    <property type="match status" value="1"/>
</dbReference>
<dbReference type="STRING" id="744872.Spica_2708"/>
<dbReference type="GO" id="GO:0015095">
    <property type="term" value="F:magnesium ion transmembrane transporter activity"/>
    <property type="evidence" value="ECO:0007669"/>
    <property type="project" value="UniProtKB-UniRule"/>
</dbReference>
<dbReference type="FunFam" id="1.20.58.340:FF:000012">
    <property type="entry name" value="Magnesium transport protein CorA"/>
    <property type="match status" value="1"/>
</dbReference>
<keyword evidence="8" id="KW-0460">Magnesium</keyword>
<accession>F8F115</accession>
<dbReference type="GO" id="GO:0050897">
    <property type="term" value="F:cobalt ion binding"/>
    <property type="evidence" value="ECO:0007669"/>
    <property type="project" value="TreeGrafter"/>
</dbReference>
<gene>
    <name evidence="8" type="primary">corA</name>
    <name evidence="10" type="ordered locus">Spica_2708</name>
</gene>
<keyword evidence="8" id="KW-0406">Ion transport</keyword>
<proteinExistence type="inferred from homology"/>
<dbReference type="eggNOG" id="COG0598">
    <property type="taxonomic scope" value="Bacteria"/>
</dbReference>
<dbReference type="Gene3D" id="3.30.460.20">
    <property type="entry name" value="CorA soluble domain-like"/>
    <property type="match status" value="1"/>
</dbReference>
<evidence type="ECO:0000256" key="4">
    <source>
        <dbReference type="ARBA" id="ARBA00022475"/>
    </source>
</evidence>
<dbReference type="AlphaFoldDB" id="F8F115"/>
<dbReference type="OrthoDB" id="9803416at2"/>
<dbReference type="CDD" id="cd12828">
    <property type="entry name" value="TmCorA-like_1"/>
    <property type="match status" value="1"/>
</dbReference>
<dbReference type="RefSeq" id="WP_013970083.1">
    <property type="nucleotide sequence ID" value="NC_015732.1"/>
</dbReference>
<name>F8F115_GRAC1</name>
<sequence length="349" mass="39999">MTVNRPDLGLPPGSLVYVGDRKPTETSLSIIGYDPIGSWTRTADTVEELLSYRNDAGITWINVNGLDDLESISKLAQTYGLNSLSIEDILNTEHRPKVEEFEDHLFIIAKAITWNNEKGPEYEQISIILTNNTVITFQEHPGDCFDAIRKRIEVNAGRIRKMGSDYLAYALLDSLVDEYFKTLDKLGQKLEEFENQAVDETGRHFLKQLQNVKQQVLSLRRIIWPQRESISSLARLDTDLISEELQPFLKDLYDNILQCAETIESYRELIISIMEVNLSSVSNRMNEVMKVLTIISTIFIPLTFVVGVYGMNFKYMPELEHPLGYPITWGVMVLIALGMVAFFKRRHWL</sequence>
<dbReference type="KEGG" id="scd:Spica_2708"/>
<dbReference type="InterPro" id="IPR004488">
    <property type="entry name" value="Mg/Co-transport_prot_CorA"/>
</dbReference>
<dbReference type="Pfam" id="PF01544">
    <property type="entry name" value="CorA"/>
    <property type="match status" value="1"/>
</dbReference>
<dbReference type="NCBIfam" id="TIGR00383">
    <property type="entry name" value="corA"/>
    <property type="match status" value="1"/>
</dbReference>
<dbReference type="Proteomes" id="UP000000503">
    <property type="component" value="Chromosome"/>
</dbReference>
<dbReference type="InterPro" id="IPR045861">
    <property type="entry name" value="CorA_cytoplasmic_dom"/>
</dbReference>
<evidence type="ECO:0000256" key="3">
    <source>
        <dbReference type="ARBA" id="ARBA00022448"/>
    </source>
</evidence>
<evidence type="ECO:0000256" key="9">
    <source>
        <dbReference type="SAM" id="Coils"/>
    </source>
</evidence>
<dbReference type="GO" id="GO:0015087">
    <property type="term" value="F:cobalt ion transmembrane transporter activity"/>
    <property type="evidence" value="ECO:0007669"/>
    <property type="project" value="UniProtKB-UniRule"/>
</dbReference>
<comment type="similarity">
    <text evidence="2 8">Belongs to the CorA metal ion transporter (MIT) (TC 1.A.35) family.</text>
</comment>
<evidence type="ECO:0000256" key="5">
    <source>
        <dbReference type="ARBA" id="ARBA00022692"/>
    </source>
</evidence>
<keyword evidence="5 8" id="KW-0812">Transmembrane</keyword>
<dbReference type="GO" id="GO:0000287">
    <property type="term" value="F:magnesium ion binding"/>
    <property type="evidence" value="ECO:0007669"/>
    <property type="project" value="TreeGrafter"/>
</dbReference>
<dbReference type="Gene3D" id="1.20.58.340">
    <property type="entry name" value="Magnesium transport protein CorA, transmembrane region"/>
    <property type="match status" value="2"/>
</dbReference>
<evidence type="ECO:0000313" key="11">
    <source>
        <dbReference type="Proteomes" id="UP000000503"/>
    </source>
</evidence>
<keyword evidence="4 8" id="KW-1003">Cell membrane</keyword>
<evidence type="ECO:0000256" key="1">
    <source>
        <dbReference type="ARBA" id="ARBA00004651"/>
    </source>
</evidence>
<dbReference type="EMBL" id="CP002868">
    <property type="protein sequence ID" value="AEJ20805.1"/>
    <property type="molecule type" value="Genomic_DNA"/>
</dbReference>
<keyword evidence="3 8" id="KW-0813">Transport</keyword>
<evidence type="ECO:0000313" key="10">
    <source>
        <dbReference type="EMBL" id="AEJ20805.1"/>
    </source>
</evidence>
<feature type="transmembrane region" description="Helical" evidence="8">
    <location>
        <begin position="323"/>
        <end position="343"/>
    </location>
</feature>
<feature type="coiled-coil region" evidence="9">
    <location>
        <begin position="176"/>
        <end position="203"/>
    </location>
</feature>
<evidence type="ECO:0000256" key="2">
    <source>
        <dbReference type="ARBA" id="ARBA00009765"/>
    </source>
</evidence>
<dbReference type="SUPFAM" id="SSF143865">
    <property type="entry name" value="CorA soluble domain-like"/>
    <property type="match status" value="1"/>
</dbReference>